<protein>
    <recommendedName>
        <fullName evidence="5">DUF883 domain-containing protein</fullName>
    </recommendedName>
</protein>
<evidence type="ECO:0000313" key="3">
    <source>
        <dbReference type="EMBL" id="MCD1294419.1"/>
    </source>
</evidence>
<name>A0AAP2W6M4_9EURY</name>
<keyword evidence="2" id="KW-0812">Transmembrane</keyword>
<feature type="compositionally biased region" description="Basic and acidic residues" evidence="1">
    <location>
        <begin position="9"/>
        <end position="30"/>
    </location>
</feature>
<evidence type="ECO:0000313" key="4">
    <source>
        <dbReference type="Proteomes" id="UP001320159"/>
    </source>
</evidence>
<comment type="caution">
    <text evidence="3">The sequence shown here is derived from an EMBL/GenBank/DDBJ whole genome shotgun (WGS) entry which is preliminary data.</text>
</comment>
<keyword evidence="4" id="KW-1185">Reference proteome</keyword>
<dbReference type="Proteomes" id="UP001320159">
    <property type="component" value="Unassembled WGS sequence"/>
</dbReference>
<evidence type="ECO:0000256" key="1">
    <source>
        <dbReference type="SAM" id="MobiDB-lite"/>
    </source>
</evidence>
<dbReference type="AlphaFoldDB" id="A0AAP2W6M4"/>
<sequence>MALFGQLRRPREEMASEKLRGAAREFERKSSRMSGKMAESGEKVGYRIANIMKRAADDIQMIESEGVPRAKYTMQALKQEVNKDREMIRKNVKAHPYATMASFAVAGMLMGAVISFIMKKMPEKQ</sequence>
<dbReference type="EMBL" id="PGCK01000003">
    <property type="protein sequence ID" value="MCD1294419.1"/>
    <property type="molecule type" value="Genomic_DNA"/>
</dbReference>
<keyword evidence="2" id="KW-1133">Transmembrane helix</keyword>
<organism evidence="3 4">
    <name type="scientific">Methanooceanicella nereidis</name>
    <dbReference type="NCBI Taxonomy" id="2052831"/>
    <lineage>
        <taxon>Archaea</taxon>
        <taxon>Methanobacteriati</taxon>
        <taxon>Methanobacteriota</taxon>
        <taxon>Stenosarchaea group</taxon>
        <taxon>Methanomicrobia</taxon>
        <taxon>Methanocellales</taxon>
        <taxon>Methanocellaceae</taxon>
        <taxon>Methanooceanicella</taxon>
    </lineage>
</organism>
<dbReference type="RefSeq" id="WP_230741246.1">
    <property type="nucleotide sequence ID" value="NZ_PGCK01000003.1"/>
</dbReference>
<keyword evidence="2" id="KW-0472">Membrane</keyword>
<feature type="transmembrane region" description="Helical" evidence="2">
    <location>
        <begin position="97"/>
        <end position="118"/>
    </location>
</feature>
<evidence type="ECO:0008006" key="5">
    <source>
        <dbReference type="Google" id="ProtNLM"/>
    </source>
</evidence>
<reference evidence="3 4" key="1">
    <citation type="submission" date="2017-11" db="EMBL/GenBank/DDBJ databases">
        <title>Isolation and Characterization of Family Methanocellaceae Species from Potential Methane Hydrate Area Offshore Southwestern Taiwan.</title>
        <authorList>
            <person name="Zhang W.-L."/>
            <person name="Chen W.-C."/>
            <person name="Lai M.-C."/>
            <person name="Chen S.-C."/>
        </authorList>
    </citation>
    <scope>NUCLEOTIDE SEQUENCE [LARGE SCALE GENOMIC DNA]</scope>
    <source>
        <strain evidence="3 4">CWC-04</strain>
    </source>
</reference>
<accession>A0AAP2W6M4</accession>
<evidence type="ECO:0000256" key="2">
    <source>
        <dbReference type="SAM" id="Phobius"/>
    </source>
</evidence>
<gene>
    <name evidence="3" type="ORF">CUJ83_05325</name>
</gene>
<proteinExistence type="predicted"/>
<feature type="region of interest" description="Disordered" evidence="1">
    <location>
        <begin position="1"/>
        <end position="39"/>
    </location>
</feature>